<dbReference type="AlphaFoldDB" id="A0A1J5P896"/>
<reference evidence="1" key="1">
    <citation type="submission" date="2016-10" db="EMBL/GenBank/DDBJ databases">
        <title>Sequence of Gallionella enrichment culture.</title>
        <authorList>
            <person name="Poehlein A."/>
            <person name="Muehling M."/>
            <person name="Daniel R."/>
        </authorList>
    </citation>
    <scope>NUCLEOTIDE SEQUENCE</scope>
</reference>
<accession>A0A1J5P896</accession>
<comment type="caution">
    <text evidence="1">The sequence shown here is derived from an EMBL/GenBank/DDBJ whole genome shotgun (WGS) entry which is preliminary data.</text>
</comment>
<gene>
    <name evidence="1" type="ORF">GALL_514670</name>
</gene>
<protein>
    <submittedName>
        <fullName evidence="1">Uncharacterized protein</fullName>
    </submittedName>
</protein>
<proteinExistence type="predicted"/>
<dbReference type="EMBL" id="MLJW01006235">
    <property type="protein sequence ID" value="OIQ66960.1"/>
    <property type="molecule type" value="Genomic_DNA"/>
</dbReference>
<organism evidence="1">
    <name type="scientific">mine drainage metagenome</name>
    <dbReference type="NCBI Taxonomy" id="410659"/>
    <lineage>
        <taxon>unclassified sequences</taxon>
        <taxon>metagenomes</taxon>
        <taxon>ecological metagenomes</taxon>
    </lineage>
</organism>
<name>A0A1J5P896_9ZZZZ</name>
<sequence>MQTAQHAGDVVRAHAQAEPHVGEQQAFVQGIVAGGHAAHQQVGAAALVFGQRLHHHVHAQVEGLDGDACGPRGVDGGAHAVLFRHLDEAAQIGHFHRHRSGSFQPQQTGLRGDQGRQFVAAAQRVVELVGNAPGGEKFLRQLTAGPVHVVGQQHAVALLQQGKIDEGDGRQPGGAEDAVPSAVERGQPLLEDEGGGRAVQAVGIAGLATPVACAHGGHVGEQHGGGVVHAGLDRAEACWRLVGMVLQAGGQGSRLQGVGRFLV</sequence>
<evidence type="ECO:0000313" key="1">
    <source>
        <dbReference type="EMBL" id="OIQ66960.1"/>
    </source>
</evidence>